<dbReference type="Pfam" id="PF02738">
    <property type="entry name" value="MoCoBD_1"/>
    <property type="match status" value="1"/>
</dbReference>
<dbReference type="InterPro" id="IPR046867">
    <property type="entry name" value="AldOxase/xan_DH_MoCoBD2"/>
</dbReference>
<evidence type="ECO:0000259" key="1">
    <source>
        <dbReference type="SMART" id="SM01008"/>
    </source>
</evidence>
<feature type="domain" description="Aldehyde oxidase/xanthine dehydrogenase a/b hammerhead" evidence="1">
    <location>
        <begin position="240"/>
        <end position="318"/>
    </location>
</feature>
<dbReference type="PANTHER" id="PTHR47495:SF1">
    <property type="entry name" value="BLL3820 PROTEIN"/>
    <property type="match status" value="1"/>
</dbReference>
<dbReference type="RefSeq" id="WP_219501752.1">
    <property type="nucleotide sequence ID" value="NZ_JAHXDN010000002.1"/>
</dbReference>
<organism evidence="2 3">
    <name type="scientific">Roseobacter insulae</name>
    <dbReference type="NCBI Taxonomy" id="2859783"/>
    <lineage>
        <taxon>Bacteria</taxon>
        <taxon>Pseudomonadati</taxon>
        <taxon>Pseudomonadota</taxon>
        <taxon>Alphaproteobacteria</taxon>
        <taxon>Rhodobacterales</taxon>
        <taxon>Roseobacteraceae</taxon>
        <taxon>Roseobacter</taxon>
    </lineage>
</organism>
<dbReference type="Pfam" id="PF20256">
    <property type="entry name" value="MoCoBD_2"/>
    <property type="match status" value="1"/>
</dbReference>
<dbReference type="SMART" id="SM01008">
    <property type="entry name" value="Ald_Xan_dh_C"/>
    <property type="match status" value="1"/>
</dbReference>
<dbReference type="Proteomes" id="UP001138661">
    <property type="component" value="Unassembled WGS sequence"/>
</dbReference>
<reference evidence="2" key="1">
    <citation type="submission" date="2021-07" db="EMBL/GenBank/DDBJ databases">
        <title>Roseobacter insulae sp. nov., isolated from a tidal flat.</title>
        <authorList>
            <person name="Park S."/>
            <person name="Yoon J.-H."/>
        </authorList>
    </citation>
    <scope>NUCLEOTIDE SEQUENCE</scope>
    <source>
        <strain evidence="2">YSTF-M11</strain>
    </source>
</reference>
<dbReference type="PROSITE" id="PS51318">
    <property type="entry name" value="TAT"/>
    <property type="match status" value="1"/>
</dbReference>
<dbReference type="InterPro" id="IPR000674">
    <property type="entry name" value="Ald_Oxase/Xan_DH_a/b"/>
</dbReference>
<accession>A0A9X1FW85</accession>
<evidence type="ECO:0000313" key="2">
    <source>
        <dbReference type="EMBL" id="MBW4708220.1"/>
    </source>
</evidence>
<dbReference type="EMBL" id="JAHXDN010000002">
    <property type="protein sequence ID" value="MBW4708220.1"/>
    <property type="molecule type" value="Genomic_DNA"/>
</dbReference>
<protein>
    <submittedName>
        <fullName evidence="2">Molybdopterin-dependent oxidoreductase</fullName>
    </submittedName>
</protein>
<keyword evidence="3" id="KW-1185">Reference proteome</keyword>
<dbReference type="InterPro" id="IPR008274">
    <property type="entry name" value="AldOxase/xan_DH_MoCoBD1"/>
</dbReference>
<dbReference type="PIRSF" id="PIRSF036389">
    <property type="entry name" value="IOR_B"/>
    <property type="match status" value="1"/>
</dbReference>
<dbReference type="AlphaFoldDB" id="A0A9X1FW85"/>
<dbReference type="PANTHER" id="PTHR47495">
    <property type="entry name" value="ALDEHYDE DEHYDROGENASE"/>
    <property type="match status" value="1"/>
</dbReference>
<dbReference type="InterPro" id="IPR012368">
    <property type="entry name" value="OxRdtase_Mopterin-bd_su_IorB"/>
</dbReference>
<comment type="caution">
    <text evidence="2">The sequence shown here is derived from an EMBL/GenBank/DDBJ whole genome shotgun (WGS) entry which is preliminary data.</text>
</comment>
<gene>
    <name evidence="2" type="ORF">KX928_10530</name>
</gene>
<dbReference type="GO" id="GO:0016491">
    <property type="term" value="F:oxidoreductase activity"/>
    <property type="evidence" value="ECO:0007669"/>
    <property type="project" value="InterPro"/>
</dbReference>
<name>A0A9X1FW85_9RHOB</name>
<dbReference type="InterPro" id="IPR052516">
    <property type="entry name" value="N-heterocyclic_Hydroxylase"/>
</dbReference>
<dbReference type="InterPro" id="IPR006311">
    <property type="entry name" value="TAT_signal"/>
</dbReference>
<sequence>MSRIGTMTRRGLLIGSAAIAGGVAFGTYRVMTPHSNPLRRSLGPDEASFNPYVRVTSQGVTLITPHVDLGQGAASMQAALIAEEMDLEFGQFETELAQPDPAYFNTALADDAVPFMSTDTGVLAETTREAMGMMMKLAGVQVTGGSTSVPDSFDKLRRAGAVARETLKAAAAEMTGQPVPALGTRGGTVVLPDGVSIPYTELAEIAATLDPVTDVNLRSPDQWRLIGQQMQRLDIVAKSTGRQPYGIDLQLDGMVFAAVRCNPRKGGGLKSFEAQAAASLRGVQRILRVTGGVAVIAENTWYAMQALDAIDYDWGEAPYPAEQADHWAAVAAAFSPDALDKVWRDDGDALAALKSDPDMSVTYKAPYVAHQPLEPLNATVKVTQDRAEVWASHQMPRFVQQRVAERTGLRPDQVVFHNQFAGGSFGHRLEFDNIDRATEIAMQLEGTPVKLTFSREEDFAQDYPRQIGMARATGKVRDGQVTALNLEIATPSAVRSQMGRVGMPVPGPDTQIAAGAWNMPYDIPDLRVAAYAAPELAPTSSWRSVGASTAGFFAECALDELILAAGADPMTERLRLVNDPVARGVLEAVADMSDWGSAMPDGRGRGLALVSSFGVPVAEVVEVAETTAGIRIDTVFVAADVGRVIDPDNFENQVQGGVIWALGHAINSEITFSDGQVAQANYYDAEGMRFSQTPEIRVRGLETAAKIRGIGEPPVPPAAPALANAIYAATGQRLREMPFNRYLDFV</sequence>
<evidence type="ECO:0000313" key="3">
    <source>
        <dbReference type="Proteomes" id="UP001138661"/>
    </source>
</evidence>
<proteinExistence type="predicted"/>